<keyword evidence="2" id="KW-1185">Reference proteome</keyword>
<organism evidence="1 2">
    <name type="scientific">Streptomyces durmitorensis</name>
    <dbReference type="NCBI Taxonomy" id="319947"/>
    <lineage>
        <taxon>Bacteria</taxon>
        <taxon>Bacillati</taxon>
        <taxon>Actinomycetota</taxon>
        <taxon>Actinomycetes</taxon>
        <taxon>Kitasatosporales</taxon>
        <taxon>Streptomycetaceae</taxon>
        <taxon>Streptomyces</taxon>
    </lineage>
</organism>
<accession>A0ABY4Q6K7</accession>
<protein>
    <submittedName>
        <fullName evidence="1">Uncharacterized protein</fullName>
    </submittedName>
</protein>
<dbReference type="RefSeq" id="WP_249592362.1">
    <property type="nucleotide sequence ID" value="NZ_BAAAQL010000018.1"/>
</dbReference>
<gene>
    <name evidence="1" type="ORF">M4V62_41480</name>
</gene>
<proteinExistence type="predicted"/>
<evidence type="ECO:0000313" key="1">
    <source>
        <dbReference type="EMBL" id="UQT61030.1"/>
    </source>
</evidence>
<reference evidence="1 2" key="1">
    <citation type="submission" date="2022-05" db="EMBL/GenBank/DDBJ databases">
        <authorList>
            <person name="Zhou X."/>
            <person name="Li K."/>
            <person name="Man Y."/>
        </authorList>
    </citation>
    <scope>NUCLEOTIDE SEQUENCE [LARGE SCALE GENOMIC DNA]</scope>
    <source>
        <strain evidence="1 2">MS405</strain>
    </source>
</reference>
<evidence type="ECO:0000313" key="2">
    <source>
        <dbReference type="Proteomes" id="UP000829992"/>
    </source>
</evidence>
<sequence length="57" mass="6201">MKLSGTEAAVLAATDQLLDRHTLDDAARFYQRICDFLNTFEVAVEEEPGGVGRQSGS</sequence>
<dbReference type="EMBL" id="CP097289">
    <property type="protein sequence ID" value="UQT61030.1"/>
    <property type="molecule type" value="Genomic_DNA"/>
</dbReference>
<name>A0ABY4Q6K7_9ACTN</name>
<dbReference type="Proteomes" id="UP000829992">
    <property type="component" value="Chromosome"/>
</dbReference>